<evidence type="ECO:0000313" key="3">
    <source>
        <dbReference type="EMBL" id="EKM52923.1"/>
    </source>
</evidence>
<evidence type="ECO:0000256" key="1">
    <source>
        <dbReference type="SAM" id="MobiDB-lite"/>
    </source>
</evidence>
<feature type="compositionally biased region" description="Basic and acidic residues" evidence="1">
    <location>
        <begin position="312"/>
        <end position="326"/>
    </location>
</feature>
<feature type="transmembrane region" description="Helical" evidence="2">
    <location>
        <begin position="594"/>
        <end position="613"/>
    </location>
</feature>
<dbReference type="InParanoid" id="K5VNA3"/>
<keyword evidence="4" id="KW-1185">Reference proteome</keyword>
<feature type="region of interest" description="Disordered" evidence="1">
    <location>
        <begin position="514"/>
        <end position="547"/>
    </location>
</feature>
<dbReference type="KEGG" id="pco:PHACADRAFT_30052"/>
<dbReference type="GeneID" id="18919611"/>
<feature type="compositionally biased region" description="Basic residues" evidence="1">
    <location>
        <begin position="327"/>
        <end position="337"/>
    </location>
</feature>
<evidence type="ECO:0000256" key="2">
    <source>
        <dbReference type="SAM" id="Phobius"/>
    </source>
</evidence>
<dbReference type="EMBL" id="JH930474">
    <property type="protein sequence ID" value="EKM52923.1"/>
    <property type="molecule type" value="Genomic_DNA"/>
</dbReference>
<name>K5VNA3_PHACS</name>
<proteinExistence type="predicted"/>
<evidence type="ECO:0000313" key="4">
    <source>
        <dbReference type="Proteomes" id="UP000008370"/>
    </source>
</evidence>
<feature type="transmembrane region" description="Helical" evidence="2">
    <location>
        <begin position="28"/>
        <end position="49"/>
    </location>
</feature>
<keyword evidence="2" id="KW-0472">Membrane</keyword>
<dbReference type="AlphaFoldDB" id="K5VNA3"/>
<dbReference type="Proteomes" id="UP000008370">
    <property type="component" value="Unassembled WGS sequence"/>
</dbReference>
<feature type="region of interest" description="Disordered" evidence="1">
    <location>
        <begin position="118"/>
        <end position="145"/>
    </location>
</feature>
<feature type="region of interest" description="Disordered" evidence="1">
    <location>
        <begin position="170"/>
        <end position="213"/>
    </location>
</feature>
<accession>K5VNA3</accession>
<dbReference type="HOGENOM" id="CLU_422169_0_0_1"/>
<keyword evidence="2" id="KW-0812">Transmembrane</keyword>
<protein>
    <submittedName>
        <fullName evidence="3">Uncharacterized protein</fullName>
    </submittedName>
</protein>
<sequence>MYSRFWRWVLFLFRKVPADFHTRRAGISQGNVFIAFVFAPVPNAVFVLFTPVTRGRCTTWPVTRLLPPLGCPVHHAFPQRSSSALRTDERIAVLLYHFHRFQVMHIRLKLMIPSHQLAGASSGRSRGRERTSGTAKAPQSLAATRIGTTMGHSEQLWYWHAADRRGRGTRKKFFFSPSQGTAKPERREELMPQEASGGSRHSPQRAPPSRLVQRPPVYGARICLLDEDEMGANSVYFGNRLLTKRGGVDWIRDSQSALCCECWHRGVWPNELPLTRGARDWAESMEAVGQMGQKGMAEGRSLPANKPGELPLDGRRQKARENEPRVRGKHAQQRRKQGCSPSNAIVQWDEDGSDPSRAFALLPTCRHAAGMNRPGETSAGVVWAVALVAREVDDDRDMDPQECAADTGQTGQILRVNSTVRIGRLPERWHGVARLDTEGMGTSRGGRGWRVGAMASSEEWSWPRQSLTAAAVAAGLAVASRHARLVSGTCDWQDKPCVACAAWLRRWAPNEPRGPTSLGAFSRRCPTSASPLDRPPDQNSRPPPQQKVTSLTMNTLIFLVVAVLGIYIAGQAVALHPQAPLEPAPDPPLRHVPALLLLFLLILWSSPGWKLWCGTLHLAVIVRLAHCPEAVLLSLARLWSNTPADMFCT</sequence>
<keyword evidence="2" id="KW-1133">Transmembrane helix</keyword>
<dbReference type="RefSeq" id="XP_007397598.1">
    <property type="nucleotide sequence ID" value="XM_007397536.1"/>
</dbReference>
<gene>
    <name evidence="3" type="ORF">PHACADRAFT_30052</name>
</gene>
<reference evidence="3 4" key="1">
    <citation type="journal article" date="2012" name="BMC Genomics">
        <title>Comparative genomics of the white-rot fungi, Phanerochaete carnosa and P. chrysosporium, to elucidate the genetic basis of the distinct wood types they colonize.</title>
        <authorList>
            <person name="Suzuki H."/>
            <person name="MacDonald J."/>
            <person name="Syed K."/>
            <person name="Salamov A."/>
            <person name="Hori C."/>
            <person name="Aerts A."/>
            <person name="Henrissat B."/>
            <person name="Wiebenga A."/>
            <person name="vanKuyk P.A."/>
            <person name="Barry K."/>
            <person name="Lindquist E."/>
            <person name="LaButti K."/>
            <person name="Lapidus A."/>
            <person name="Lucas S."/>
            <person name="Coutinho P."/>
            <person name="Gong Y."/>
            <person name="Samejima M."/>
            <person name="Mahadevan R."/>
            <person name="Abou-Zaid M."/>
            <person name="de Vries R.P."/>
            <person name="Igarashi K."/>
            <person name="Yadav J.S."/>
            <person name="Grigoriev I.V."/>
            <person name="Master E.R."/>
        </authorList>
    </citation>
    <scope>NUCLEOTIDE SEQUENCE [LARGE SCALE GENOMIC DNA]</scope>
    <source>
        <strain evidence="3 4">HHB-10118-sp</strain>
    </source>
</reference>
<feature type="transmembrane region" description="Helical" evidence="2">
    <location>
        <begin position="551"/>
        <end position="574"/>
    </location>
</feature>
<feature type="region of interest" description="Disordered" evidence="1">
    <location>
        <begin position="294"/>
        <end position="342"/>
    </location>
</feature>
<organism evidence="3 4">
    <name type="scientific">Phanerochaete carnosa (strain HHB-10118-sp)</name>
    <name type="common">White-rot fungus</name>
    <name type="synonym">Peniophora carnosa</name>
    <dbReference type="NCBI Taxonomy" id="650164"/>
    <lineage>
        <taxon>Eukaryota</taxon>
        <taxon>Fungi</taxon>
        <taxon>Dikarya</taxon>
        <taxon>Basidiomycota</taxon>
        <taxon>Agaricomycotina</taxon>
        <taxon>Agaricomycetes</taxon>
        <taxon>Polyporales</taxon>
        <taxon>Phanerochaetaceae</taxon>
        <taxon>Phanerochaete</taxon>
    </lineage>
</organism>